<name>A0A8H8DH85_9FUNG</name>
<evidence type="ECO:0000313" key="2">
    <source>
        <dbReference type="EMBL" id="KAG5458484.1"/>
    </source>
</evidence>
<evidence type="ECO:0000256" key="1">
    <source>
        <dbReference type="SAM" id="MobiDB-lite"/>
    </source>
</evidence>
<dbReference type="EMBL" id="JAEFCI010008408">
    <property type="protein sequence ID" value="KAG5458484.1"/>
    <property type="molecule type" value="Genomic_DNA"/>
</dbReference>
<dbReference type="AlphaFoldDB" id="A0A8H8DH85"/>
<feature type="region of interest" description="Disordered" evidence="1">
    <location>
        <begin position="27"/>
        <end position="65"/>
    </location>
</feature>
<reference evidence="2 3" key="1">
    <citation type="journal article" name="Sci. Rep.">
        <title>Genome-scale phylogenetic analyses confirm Olpidium as the closest living zoosporic fungus to the non-flagellated, terrestrial fungi.</title>
        <authorList>
            <person name="Chang Y."/>
            <person name="Rochon D."/>
            <person name="Sekimoto S."/>
            <person name="Wang Y."/>
            <person name="Chovatia M."/>
            <person name="Sandor L."/>
            <person name="Salamov A."/>
            <person name="Grigoriev I.V."/>
            <person name="Stajich J.E."/>
            <person name="Spatafora J.W."/>
        </authorList>
    </citation>
    <scope>NUCLEOTIDE SEQUENCE [LARGE SCALE GENOMIC DNA]</scope>
    <source>
        <strain evidence="2">S191</strain>
    </source>
</reference>
<proteinExistence type="predicted"/>
<evidence type="ECO:0000313" key="3">
    <source>
        <dbReference type="Proteomes" id="UP000673691"/>
    </source>
</evidence>
<dbReference type="Proteomes" id="UP000673691">
    <property type="component" value="Unassembled WGS sequence"/>
</dbReference>
<accession>A0A8H8DH85</accession>
<sequence length="97" mass="10249">MNVGAFSVRVSKGSLCDRTICLPSTSYPEKRARTSTTRGAPVSFPGARRRSSVGDDGGILSTGRAPVFLPGTRRRALSGSVRRRARDLAVEGGIATK</sequence>
<keyword evidence="3" id="KW-1185">Reference proteome</keyword>
<comment type="caution">
    <text evidence="2">The sequence shown here is derived from an EMBL/GenBank/DDBJ whole genome shotgun (WGS) entry which is preliminary data.</text>
</comment>
<gene>
    <name evidence="2" type="ORF">BJ554DRAFT_1279</name>
</gene>
<protein>
    <submittedName>
        <fullName evidence="2">Uncharacterized protein</fullName>
    </submittedName>
</protein>
<organism evidence="2 3">
    <name type="scientific">Olpidium bornovanus</name>
    <dbReference type="NCBI Taxonomy" id="278681"/>
    <lineage>
        <taxon>Eukaryota</taxon>
        <taxon>Fungi</taxon>
        <taxon>Fungi incertae sedis</taxon>
        <taxon>Olpidiomycota</taxon>
        <taxon>Olpidiomycotina</taxon>
        <taxon>Olpidiomycetes</taxon>
        <taxon>Olpidiales</taxon>
        <taxon>Olpidiaceae</taxon>
        <taxon>Olpidium</taxon>
    </lineage>
</organism>